<dbReference type="AlphaFoldDB" id="A0A7V0XFB4"/>
<protein>
    <submittedName>
        <fullName evidence="7">Type II secretion system protein</fullName>
    </submittedName>
</protein>
<name>A0A7V0XFB4_UNCW3</name>
<keyword evidence="3 6" id="KW-0812">Transmembrane</keyword>
<evidence type="ECO:0000256" key="6">
    <source>
        <dbReference type="SAM" id="Phobius"/>
    </source>
</evidence>
<comment type="caution">
    <text evidence="7">The sequence shown here is derived from an EMBL/GenBank/DDBJ whole genome shotgun (WGS) entry which is preliminary data.</text>
</comment>
<dbReference type="NCBIfam" id="TIGR02532">
    <property type="entry name" value="IV_pilin_GFxxxE"/>
    <property type="match status" value="1"/>
</dbReference>
<organism evidence="7">
    <name type="scientific">candidate division WOR-3 bacterium</name>
    <dbReference type="NCBI Taxonomy" id="2052148"/>
    <lineage>
        <taxon>Bacteria</taxon>
        <taxon>Bacteria division WOR-3</taxon>
    </lineage>
</organism>
<accession>A0A7V0XFB4</accession>
<evidence type="ECO:0000256" key="5">
    <source>
        <dbReference type="ARBA" id="ARBA00023136"/>
    </source>
</evidence>
<evidence type="ECO:0000313" key="7">
    <source>
        <dbReference type="EMBL" id="HDQ99470.1"/>
    </source>
</evidence>
<evidence type="ECO:0000256" key="1">
    <source>
        <dbReference type="ARBA" id="ARBA00004167"/>
    </source>
</evidence>
<keyword evidence="5 6" id="KW-0472">Membrane</keyword>
<dbReference type="EMBL" id="DSBX01000158">
    <property type="protein sequence ID" value="HDQ99470.1"/>
    <property type="molecule type" value="Genomic_DNA"/>
</dbReference>
<dbReference type="Pfam" id="PF07963">
    <property type="entry name" value="N_methyl"/>
    <property type="match status" value="1"/>
</dbReference>
<keyword evidence="2" id="KW-0488">Methylation</keyword>
<dbReference type="InterPro" id="IPR012902">
    <property type="entry name" value="N_methyl_site"/>
</dbReference>
<evidence type="ECO:0000256" key="2">
    <source>
        <dbReference type="ARBA" id="ARBA00022481"/>
    </source>
</evidence>
<comment type="subcellular location">
    <subcellularLocation>
        <location evidence="1">Membrane</location>
        <topology evidence="1">Single-pass membrane protein</topology>
    </subcellularLocation>
</comment>
<feature type="transmembrane region" description="Helical" evidence="6">
    <location>
        <begin position="6"/>
        <end position="26"/>
    </location>
</feature>
<evidence type="ECO:0000256" key="3">
    <source>
        <dbReference type="ARBA" id="ARBA00022692"/>
    </source>
</evidence>
<dbReference type="SUPFAM" id="SSF54523">
    <property type="entry name" value="Pili subunits"/>
    <property type="match status" value="1"/>
</dbReference>
<sequence length="177" mass="19959">MRSERGFTIVELLVVILIIGILMAMMMPNMRGAREQARQAAMKMNCHNVQVVIEAFHMEQGYYADDFYEDEYGAYFPGGQLDEESGRLPTNPWTGQEMDPDDFEVEFYDNDGDHANTLEYGPNDVYGYYPGQIIYLTYDPPGVVTPTQYGLVGIQSAGISLRSFDAEGEVAIFVLHN</sequence>
<dbReference type="GO" id="GO:0016020">
    <property type="term" value="C:membrane"/>
    <property type="evidence" value="ECO:0007669"/>
    <property type="project" value="UniProtKB-SubCell"/>
</dbReference>
<dbReference type="Gene3D" id="3.30.700.10">
    <property type="entry name" value="Glycoprotein, Type 4 Pilin"/>
    <property type="match status" value="1"/>
</dbReference>
<evidence type="ECO:0000256" key="4">
    <source>
        <dbReference type="ARBA" id="ARBA00022989"/>
    </source>
</evidence>
<reference evidence="7" key="1">
    <citation type="journal article" date="2020" name="mSystems">
        <title>Genome- and Community-Level Interaction Insights into Carbon Utilization and Element Cycling Functions of Hydrothermarchaeota in Hydrothermal Sediment.</title>
        <authorList>
            <person name="Zhou Z."/>
            <person name="Liu Y."/>
            <person name="Xu W."/>
            <person name="Pan J."/>
            <person name="Luo Z.H."/>
            <person name="Li M."/>
        </authorList>
    </citation>
    <scope>NUCLEOTIDE SEQUENCE [LARGE SCALE GENOMIC DNA]</scope>
    <source>
        <strain evidence="7">SpSt-1182</strain>
    </source>
</reference>
<keyword evidence="4 6" id="KW-1133">Transmembrane helix</keyword>
<proteinExistence type="predicted"/>
<dbReference type="PANTHER" id="PTHR30093:SF44">
    <property type="entry name" value="TYPE II SECRETION SYSTEM CORE PROTEIN G"/>
    <property type="match status" value="1"/>
</dbReference>
<dbReference type="PANTHER" id="PTHR30093">
    <property type="entry name" value="GENERAL SECRETION PATHWAY PROTEIN G"/>
    <property type="match status" value="1"/>
</dbReference>
<dbReference type="Proteomes" id="UP000885672">
    <property type="component" value="Unassembled WGS sequence"/>
</dbReference>
<dbReference type="InterPro" id="IPR045584">
    <property type="entry name" value="Pilin-like"/>
</dbReference>
<gene>
    <name evidence="7" type="ORF">ENN51_04195</name>
</gene>